<evidence type="ECO:0000313" key="3">
    <source>
        <dbReference type="Proteomes" id="UP000267250"/>
    </source>
</evidence>
<evidence type="ECO:0000256" key="1">
    <source>
        <dbReference type="PROSITE-ProRule" id="PRU00339"/>
    </source>
</evidence>
<dbReference type="RefSeq" id="WP_127015874.1">
    <property type="nucleotide sequence ID" value="NZ_CP016379.1"/>
</dbReference>
<evidence type="ECO:0000313" key="2">
    <source>
        <dbReference type="EMBL" id="AZR72545.1"/>
    </source>
</evidence>
<keyword evidence="1" id="KW-0802">TPR repeat</keyword>
<keyword evidence="3" id="KW-1185">Reference proteome</keyword>
<sequence>MENIEPYLEKAKQGLKEGNYRNFMENISIAKYLTKFHSKNKQEVFYLYIKGLYKLNDYKAAIQVLSEAFPMFEGETKYDLLNLKGLILGRLGDYKDSIQIFEELAKLDEYLSIKIKAINNLAWAYLYLFKVESDPSFLILAAKRCNEAIKKFDLFDDNILKKKILVNLGTAYWFQKKFDQALETFFEAQKFMQDDPKLFNNIASTFARLGNQEKAMEYLKKAELLADKMNNLFEKAQSYRILAELAEFNQDYMQAVDYYLVAYDLYTSIQAFRESLECQDEIDRLTYLIKQESREIMKESWRKKKTNGFDKEIHFTYKKGESR</sequence>
<gene>
    <name evidence="2" type="ORF">BBF96_03585</name>
</gene>
<organism evidence="2 3">
    <name type="scientific">Anoxybacter fermentans</name>
    <dbReference type="NCBI Taxonomy" id="1323375"/>
    <lineage>
        <taxon>Bacteria</taxon>
        <taxon>Bacillati</taxon>
        <taxon>Bacillota</taxon>
        <taxon>Clostridia</taxon>
        <taxon>Halanaerobiales</taxon>
        <taxon>Anoxybacter</taxon>
    </lineage>
</organism>
<dbReference type="EMBL" id="CP016379">
    <property type="protein sequence ID" value="AZR72545.1"/>
    <property type="molecule type" value="Genomic_DNA"/>
</dbReference>
<dbReference type="Pfam" id="PF13181">
    <property type="entry name" value="TPR_8"/>
    <property type="match status" value="3"/>
</dbReference>
<dbReference type="AlphaFoldDB" id="A0A3Q9HPK8"/>
<name>A0A3Q9HPK8_9FIRM</name>
<dbReference type="OrthoDB" id="5516148at2"/>
<protein>
    <recommendedName>
        <fullName evidence="4">MalT-like TPR region domain-containing protein</fullName>
    </recommendedName>
</protein>
<dbReference type="Gene3D" id="1.25.40.10">
    <property type="entry name" value="Tetratricopeptide repeat domain"/>
    <property type="match status" value="2"/>
</dbReference>
<dbReference type="PANTHER" id="PTHR10098">
    <property type="entry name" value="RAPSYN-RELATED"/>
    <property type="match status" value="1"/>
</dbReference>
<dbReference type="InterPro" id="IPR019734">
    <property type="entry name" value="TPR_rpt"/>
</dbReference>
<dbReference type="SUPFAM" id="SSF48452">
    <property type="entry name" value="TPR-like"/>
    <property type="match status" value="2"/>
</dbReference>
<dbReference type="PROSITE" id="PS50005">
    <property type="entry name" value="TPR"/>
    <property type="match status" value="1"/>
</dbReference>
<feature type="repeat" description="TPR" evidence="1">
    <location>
        <begin position="162"/>
        <end position="195"/>
    </location>
</feature>
<dbReference type="SMART" id="SM00028">
    <property type="entry name" value="TPR"/>
    <property type="match status" value="4"/>
</dbReference>
<dbReference type="InterPro" id="IPR011990">
    <property type="entry name" value="TPR-like_helical_dom_sf"/>
</dbReference>
<accession>A0A3Q9HPK8</accession>
<evidence type="ECO:0008006" key="4">
    <source>
        <dbReference type="Google" id="ProtNLM"/>
    </source>
</evidence>
<reference evidence="2 3" key="1">
    <citation type="submission" date="2016-07" db="EMBL/GenBank/DDBJ databases">
        <title>Genome and transcriptome analysis of iron-reducing fermentative bacteria Anoxybacter fermentans.</title>
        <authorList>
            <person name="Zeng X."/>
            <person name="Shao Z."/>
        </authorList>
    </citation>
    <scope>NUCLEOTIDE SEQUENCE [LARGE SCALE GENOMIC DNA]</scope>
    <source>
        <strain evidence="2 3">DY22613</strain>
    </source>
</reference>
<proteinExistence type="predicted"/>
<dbReference type="KEGG" id="aft:BBF96_03585"/>
<dbReference type="Proteomes" id="UP000267250">
    <property type="component" value="Chromosome"/>
</dbReference>